<dbReference type="InterPro" id="IPR044898">
    <property type="entry name" value="CDI_dom_sf"/>
</dbReference>
<dbReference type="GO" id="GO:0005654">
    <property type="term" value="C:nucleoplasm"/>
    <property type="evidence" value="ECO:0007669"/>
    <property type="project" value="UniProtKB-SubCell"/>
</dbReference>
<sequence length="215" mass="23926">MVEYIRKCSNGVGEVVVVDSDQVGMRTRAVAAEEEEGAEKRRKVGNGELRLPLPTLVQITTAGEIRYPCTASAASRSSDHVPVSCCSRNGSTEERQFTDLEEIVEIGAVARCSLDSRARSKSKLVLNLMDHSFSKRRSELKAGSGEQKTITANQSTVINSRRTMPAEKMPPAAELEEFFASAETELHKRFKDKYNYDIVNDTPLEGRFQWVQVKP</sequence>
<dbReference type="OMA" id="YEWVRLT"/>
<evidence type="ECO:0000256" key="5">
    <source>
        <dbReference type="PIRNR" id="PIRNR017811"/>
    </source>
</evidence>
<evidence type="ECO:0000259" key="6">
    <source>
        <dbReference type="Pfam" id="PF02234"/>
    </source>
</evidence>
<comment type="subcellular location">
    <subcellularLocation>
        <location evidence="1">Nucleus</location>
        <location evidence="1">Nucleoplasm</location>
    </subcellularLocation>
</comment>
<evidence type="ECO:0000256" key="4">
    <source>
        <dbReference type="ARBA" id="ARBA00023306"/>
    </source>
</evidence>
<feature type="domain" description="Cyclin-dependent kinase inhibitor" evidence="6">
    <location>
        <begin position="168"/>
        <end position="213"/>
    </location>
</feature>
<dbReference type="GO" id="GO:0051726">
    <property type="term" value="P:regulation of cell cycle"/>
    <property type="evidence" value="ECO:0007669"/>
    <property type="project" value="InterPro"/>
</dbReference>
<keyword evidence="4" id="KW-0131">Cell cycle</keyword>
<dbReference type="OrthoDB" id="9940972at2759"/>
<dbReference type="STRING" id="59895.A0A103Y525"/>
<name>A0A103Y525_CYNCS</name>
<keyword evidence="3 5" id="KW-0649">Protein kinase inhibitor</keyword>
<comment type="similarity">
    <text evidence="2 5">Belongs to the CDI family. ICK/KRP subfamily.</text>
</comment>
<dbReference type="PANTHER" id="PTHR46776">
    <property type="entry name" value="CYCLIN-DEPENDENT KINASE INHIBITOR 4-RELATED"/>
    <property type="match status" value="1"/>
</dbReference>
<dbReference type="Gramene" id="KVI02665">
    <property type="protein sequence ID" value="KVI02665"/>
    <property type="gene ID" value="Ccrd_019037"/>
</dbReference>
<reference evidence="7 8" key="1">
    <citation type="journal article" date="2016" name="Sci. Rep.">
        <title>The genome sequence of the outbreeding globe artichoke constructed de novo incorporating a phase-aware low-pass sequencing strategy of F1 progeny.</title>
        <authorList>
            <person name="Scaglione D."/>
            <person name="Reyes-Chin-Wo S."/>
            <person name="Acquadro A."/>
            <person name="Froenicke L."/>
            <person name="Portis E."/>
            <person name="Beitel C."/>
            <person name="Tirone M."/>
            <person name="Mauro R."/>
            <person name="Lo Monaco A."/>
            <person name="Mauromicale G."/>
            <person name="Faccioli P."/>
            <person name="Cattivelli L."/>
            <person name="Rieseberg L."/>
            <person name="Michelmore R."/>
            <person name="Lanteri S."/>
        </authorList>
    </citation>
    <scope>NUCLEOTIDE SEQUENCE [LARGE SCALE GENOMIC DNA]</scope>
    <source>
        <strain evidence="7">2C</strain>
    </source>
</reference>
<evidence type="ECO:0000313" key="8">
    <source>
        <dbReference type="Proteomes" id="UP000243975"/>
    </source>
</evidence>
<dbReference type="EMBL" id="LEKV01002646">
    <property type="protein sequence ID" value="KVI02665.1"/>
    <property type="molecule type" value="Genomic_DNA"/>
</dbReference>
<dbReference type="GO" id="GO:0004861">
    <property type="term" value="F:cyclin-dependent protein serine/threonine kinase inhibitor activity"/>
    <property type="evidence" value="ECO:0007669"/>
    <property type="project" value="UniProtKB-UniRule"/>
</dbReference>
<accession>A0A103Y525</accession>
<dbReference type="Pfam" id="PF02234">
    <property type="entry name" value="CDI"/>
    <property type="match status" value="1"/>
</dbReference>
<evidence type="ECO:0000256" key="1">
    <source>
        <dbReference type="ARBA" id="ARBA00004642"/>
    </source>
</evidence>
<proteinExistence type="inferred from homology"/>
<dbReference type="PIRSF" id="PIRSF017811">
    <property type="entry name" value="CDK_inhib_pln"/>
    <property type="match status" value="1"/>
</dbReference>
<protein>
    <recommendedName>
        <fullName evidence="5">Cyclin-dependent kinase inhibitor</fullName>
    </recommendedName>
</protein>
<dbReference type="Proteomes" id="UP000243975">
    <property type="component" value="Unassembled WGS sequence"/>
</dbReference>
<dbReference type="Gene3D" id="4.10.365.10">
    <property type="entry name" value="p27"/>
    <property type="match status" value="1"/>
</dbReference>
<gene>
    <name evidence="7" type="ORF">Ccrd_019037</name>
</gene>
<dbReference type="InterPro" id="IPR003175">
    <property type="entry name" value="CDI_dom"/>
</dbReference>
<evidence type="ECO:0000256" key="3">
    <source>
        <dbReference type="ARBA" id="ARBA00023013"/>
    </source>
</evidence>
<keyword evidence="8" id="KW-1185">Reference proteome</keyword>
<evidence type="ECO:0000313" key="7">
    <source>
        <dbReference type="EMBL" id="KVI02665.1"/>
    </source>
</evidence>
<dbReference type="InterPro" id="IPR044275">
    <property type="entry name" value="KRP"/>
</dbReference>
<comment type="caution">
    <text evidence="7">The sequence shown here is derived from an EMBL/GenBank/DDBJ whole genome shotgun (WGS) entry which is preliminary data.</text>
</comment>
<evidence type="ECO:0000256" key="2">
    <source>
        <dbReference type="ARBA" id="ARBA00010274"/>
    </source>
</evidence>
<organism evidence="7 8">
    <name type="scientific">Cynara cardunculus var. scolymus</name>
    <name type="common">Globe artichoke</name>
    <name type="synonym">Cynara scolymus</name>
    <dbReference type="NCBI Taxonomy" id="59895"/>
    <lineage>
        <taxon>Eukaryota</taxon>
        <taxon>Viridiplantae</taxon>
        <taxon>Streptophyta</taxon>
        <taxon>Embryophyta</taxon>
        <taxon>Tracheophyta</taxon>
        <taxon>Spermatophyta</taxon>
        <taxon>Magnoliopsida</taxon>
        <taxon>eudicotyledons</taxon>
        <taxon>Gunneridae</taxon>
        <taxon>Pentapetalae</taxon>
        <taxon>asterids</taxon>
        <taxon>campanulids</taxon>
        <taxon>Asterales</taxon>
        <taxon>Asteraceae</taxon>
        <taxon>Carduoideae</taxon>
        <taxon>Cardueae</taxon>
        <taxon>Carduinae</taxon>
        <taxon>Cynara</taxon>
    </lineage>
</organism>
<dbReference type="AlphaFoldDB" id="A0A103Y525"/>